<protein>
    <submittedName>
        <fullName evidence="1">Uncharacterized protein</fullName>
    </submittedName>
</protein>
<reference evidence="1" key="1">
    <citation type="journal article" date="2015" name="Nature">
        <title>Complex archaea that bridge the gap between prokaryotes and eukaryotes.</title>
        <authorList>
            <person name="Spang A."/>
            <person name="Saw J.H."/>
            <person name="Jorgensen S.L."/>
            <person name="Zaremba-Niedzwiedzka K."/>
            <person name="Martijn J."/>
            <person name="Lind A.E."/>
            <person name="van Eijk R."/>
            <person name="Schleper C."/>
            <person name="Guy L."/>
            <person name="Ettema T.J."/>
        </authorList>
    </citation>
    <scope>NUCLEOTIDE SEQUENCE</scope>
</reference>
<name>A0A0F9MVX8_9ZZZZ</name>
<evidence type="ECO:0000313" key="1">
    <source>
        <dbReference type="EMBL" id="KKM80770.1"/>
    </source>
</evidence>
<accession>A0A0F9MVX8</accession>
<comment type="caution">
    <text evidence="1">The sequence shown here is derived from an EMBL/GenBank/DDBJ whole genome shotgun (WGS) entry which is preliminary data.</text>
</comment>
<dbReference type="EMBL" id="LAZR01008130">
    <property type="protein sequence ID" value="KKM80770.1"/>
    <property type="molecule type" value="Genomic_DNA"/>
</dbReference>
<gene>
    <name evidence="1" type="ORF">LCGC14_1336560</name>
</gene>
<dbReference type="AlphaFoldDB" id="A0A0F9MVX8"/>
<proteinExistence type="predicted"/>
<sequence length="89" mass="10075">MGDTKLRVEDFDAAIPDLGGIAARTACMHAADGKRLVHEHFRRRTEKTGAQLRWFLGNDYRRSVDLKRRYDGVTSSPNAMSGQELIEKI</sequence>
<organism evidence="1">
    <name type="scientific">marine sediment metagenome</name>
    <dbReference type="NCBI Taxonomy" id="412755"/>
    <lineage>
        <taxon>unclassified sequences</taxon>
        <taxon>metagenomes</taxon>
        <taxon>ecological metagenomes</taxon>
    </lineage>
</organism>